<dbReference type="OrthoDB" id="10635505at2759"/>
<evidence type="ECO:0000256" key="1">
    <source>
        <dbReference type="SAM" id="MobiDB-lite"/>
    </source>
</evidence>
<keyword evidence="3" id="KW-1185">Reference proteome</keyword>
<protein>
    <submittedName>
        <fullName evidence="2">Uncharacterized protein</fullName>
    </submittedName>
</protein>
<dbReference type="EMBL" id="KV722391">
    <property type="protein sequence ID" value="OCH91102.1"/>
    <property type="molecule type" value="Genomic_DNA"/>
</dbReference>
<dbReference type="AlphaFoldDB" id="A0A8E2B2N4"/>
<feature type="compositionally biased region" description="Basic and acidic residues" evidence="1">
    <location>
        <begin position="212"/>
        <end position="222"/>
    </location>
</feature>
<feature type="region of interest" description="Disordered" evidence="1">
    <location>
        <begin position="168"/>
        <end position="295"/>
    </location>
</feature>
<evidence type="ECO:0000313" key="3">
    <source>
        <dbReference type="Proteomes" id="UP000250043"/>
    </source>
</evidence>
<organism evidence="2 3">
    <name type="scientific">Obba rivulosa</name>
    <dbReference type="NCBI Taxonomy" id="1052685"/>
    <lineage>
        <taxon>Eukaryota</taxon>
        <taxon>Fungi</taxon>
        <taxon>Dikarya</taxon>
        <taxon>Basidiomycota</taxon>
        <taxon>Agaricomycotina</taxon>
        <taxon>Agaricomycetes</taxon>
        <taxon>Polyporales</taxon>
        <taxon>Gelatoporiaceae</taxon>
        <taxon>Obba</taxon>
    </lineage>
</organism>
<evidence type="ECO:0000313" key="2">
    <source>
        <dbReference type="EMBL" id="OCH91102.1"/>
    </source>
</evidence>
<gene>
    <name evidence="2" type="ORF">OBBRIDRAFT_548693</name>
</gene>
<feature type="compositionally biased region" description="Basic and acidic residues" evidence="1">
    <location>
        <begin position="265"/>
        <end position="276"/>
    </location>
</feature>
<accession>A0A8E2B2N4</accession>
<sequence>MSLPLFVPQQSYVNSLASQKIEDLVRRYHIALEQFPECPLDLEERRAFSSVLEPLQKLAELVESYLRKHCSQLPEDVVNTSAAVIVCLRYQGNLLSKPSGDDQLRCIMPVSQVALMGRYLDVFLIQNDPINQWRYSQERRDCLQQAQNAESGSLFCSPPLQERLEGNADFHGTIPAGDHSKKRRRSEDEKSTGSSTACERSLPPGKKRRVRREGSVKERSEPARSTYSPPGIAFPYRGASSTNALESASSPGLAPSVENIPHHRTSWDRRRSEDSHSIGSSTAYEHSPPPPDEQRIEEDFATSKDTPIYLSPLLPISDLPISCAAHGVSSPSSVLANLSSDEDDAIIFDTSDARSSFMDDSSVVDSISTYRWSLDERASISEATYSELDHSIPFTPTSSGGCMSWWDGLKQRLYKRWNYLWPSRL</sequence>
<dbReference type="Proteomes" id="UP000250043">
    <property type="component" value="Unassembled WGS sequence"/>
</dbReference>
<proteinExistence type="predicted"/>
<reference evidence="2 3" key="1">
    <citation type="submission" date="2016-07" db="EMBL/GenBank/DDBJ databases">
        <title>Draft genome of the white-rot fungus Obba rivulosa 3A-2.</title>
        <authorList>
            <consortium name="DOE Joint Genome Institute"/>
            <person name="Miettinen O."/>
            <person name="Riley R."/>
            <person name="Acob R."/>
            <person name="Barry K."/>
            <person name="Cullen D."/>
            <person name="De Vries R."/>
            <person name="Hainaut M."/>
            <person name="Hatakka A."/>
            <person name="Henrissat B."/>
            <person name="Hilden K."/>
            <person name="Kuo R."/>
            <person name="Labutti K."/>
            <person name="Lipzen A."/>
            <person name="Makela M.R."/>
            <person name="Sandor L."/>
            <person name="Spatafora J.W."/>
            <person name="Grigoriev I.V."/>
            <person name="Hibbett D.S."/>
        </authorList>
    </citation>
    <scope>NUCLEOTIDE SEQUENCE [LARGE SCALE GENOMIC DNA]</scope>
    <source>
        <strain evidence="2 3">3A-2</strain>
    </source>
</reference>
<name>A0A8E2B2N4_9APHY</name>
<feature type="compositionally biased region" description="Polar residues" evidence="1">
    <location>
        <begin position="239"/>
        <end position="250"/>
    </location>
</feature>